<feature type="transmembrane region" description="Helical" evidence="1">
    <location>
        <begin position="87"/>
        <end position="110"/>
    </location>
</feature>
<name>A0A9D1SQ45_9BACT</name>
<evidence type="ECO:0000313" key="3">
    <source>
        <dbReference type="Proteomes" id="UP000886852"/>
    </source>
</evidence>
<feature type="transmembrane region" description="Helical" evidence="1">
    <location>
        <begin position="32"/>
        <end position="52"/>
    </location>
</feature>
<reference evidence="2" key="1">
    <citation type="submission" date="2020-10" db="EMBL/GenBank/DDBJ databases">
        <authorList>
            <person name="Gilroy R."/>
        </authorList>
    </citation>
    <scope>NUCLEOTIDE SEQUENCE</scope>
    <source>
        <strain evidence="2">ChiHjej12B11-7776</strain>
    </source>
</reference>
<evidence type="ECO:0000313" key="2">
    <source>
        <dbReference type="EMBL" id="HIU90671.1"/>
    </source>
</evidence>
<feature type="transmembrane region" description="Helical" evidence="1">
    <location>
        <begin position="7"/>
        <end position="26"/>
    </location>
</feature>
<dbReference type="Proteomes" id="UP000886852">
    <property type="component" value="Unassembled WGS sequence"/>
</dbReference>
<feature type="transmembrane region" description="Helical" evidence="1">
    <location>
        <begin position="59"/>
        <end position="81"/>
    </location>
</feature>
<keyword evidence="1" id="KW-0472">Membrane</keyword>
<comment type="caution">
    <text evidence="2">The sequence shown here is derived from an EMBL/GenBank/DDBJ whole genome shotgun (WGS) entry which is preliminary data.</text>
</comment>
<feature type="transmembrane region" description="Helical" evidence="1">
    <location>
        <begin position="122"/>
        <end position="148"/>
    </location>
</feature>
<evidence type="ECO:0000256" key="1">
    <source>
        <dbReference type="SAM" id="Phobius"/>
    </source>
</evidence>
<evidence type="ECO:0008006" key="4">
    <source>
        <dbReference type="Google" id="ProtNLM"/>
    </source>
</evidence>
<keyword evidence="1" id="KW-0812">Transmembrane</keyword>
<dbReference type="Gene3D" id="1.10.1760.20">
    <property type="match status" value="1"/>
</dbReference>
<keyword evidence="1" id="KW-1133">Transmembrane helix</keyword>
<gene>
    <name evidence="2" type="ORF">IAC72_01465</name>
</gene>
<organism evidence="2 3">
    <name type="scientific">Candidatus Fimimonas merdipullorum</name>
    <dbReference type="NCBI Taxonomy" id="2840822"/>
    <lineage>
        <taxon>Bacteria</taxon>
        <taxon>Pseudomonadati</taxon>
        <taxon>Myxococcota</taxon>
        <taxon>Myxococcia</taxon>
        <taxon>Myxococcales</taxon>
        <taxon>Cystobacterineae</taxon>
        <taxon>Myxococcaceae</taxon>
        <taxon>Myxococcaceae incertae sedis</taxon>
        <taxon>Candidatus Fimimonas</taxon>
    </lineage>
</organism>
<protein>
    <recommendedName>
        <fullName evidence="4">ECF transporter S component</fullName>
    </recommendedName>
</protein>
<dbReference type="AlphaFoldDB" id="A0A9D1SQ45"/>
<accession>A0A9D1SQ45</accession>
<dbReference type="EMBL" id="DVOC01000026">
    <property type="protein sequence ID" value="HIU90671.1"/>
    <property type="molecule type" value="Genomic_DNA"/>
</dbReference>
<reference evidence="2" key="2">
    <citation type="journal article" date="2021" name="PeerJ">
        <title>Extensive microbial diversity within the chicken gut microbiome revealed by metagenomics and culture.</title>
        <authorList>
            <person name="Gilroy R."/>
            <person name="Ravi A."/>
            <person name="Getino M."/>
            <person name="Pursley I."/>
            <person name="Horton D.L."/>
            <person name="Alikhan N.F."/>
            <person name="Baker D."/>
            <person name="Gharbi K."/>
            <person name="Hall N."/>
            <person name="Watson M."/>
            <person name="Adriaenssens E.M."/>
            <person name="Foster-Nyarko E."/>
            <person name="Jarju S."/>
            <person name="Secka A."/>
            <person name="Antonio M."/>
            <person name="Oren A."/>
            <person name="Chaudhuri R.R."/>
            <person name="La Ragione R."/>
            <person name="Hildebrand F."/>
            <person name="Pallen M.J."/>
        </authorList>
    </citation>
    <scope>NUCLEOTIDE SEQUENCE</scope>
    <source>
        <strain evidence="2">ChiHjej12B11-7776</strain>
    </source>
</reference>
<feature type="transmembrane region" description="Helical" evidence="1">
    <location>
        <begin position="168"/>
        <end position="190"/>
    </location>
</feature>
<proteinExistence type="predicted"/>
<sequence>MVNNSKAYQVAKYAITFATIFVAMMLDRVISLGLPTATAACVLLVTFSFSFLDNKWLTGVLSCMLFGLASFIKEFIFPSAVAALPVYWWPVVTILPRVAMGAVAFGVYRLMQLLCRQMLNRYLRQTVCITVATFFGLACNTVLFLSVLNLANRLSGQEYQSLVLVIKAVLVTNIIPEYLVSMILVPHVVLGVRRGLKLGVEPHAHSAVDQNNA</sequence>